<dbReference type="EMBL" id="ML208501">
    <property type="protein sequence ID" value="TFK63854.1"/>
    <property type="molecule type" value="Genomic_DNA"/>
</dbReference>
<protein>
    <submittedName>
        <fullName evidence="1">Glycoside hydrolase</fullName>
    </submittedName>
</protein>
<gene>
    <name evidence="1" type="ORF">BDN72DRAFT_889739</name>
</gene>
<reference evidence="1 2" key="1">
    <citation type="journal article" date="2019" name="Nat. Ecol. Evol.">
        <title>Megaphylogeny resolves global patterns of mushroom evolution.</title>
        <authorList>
            <person name="Varga T."/>
            <person name="Krizsan K."/>
            <person name="Foldi C."/>
            <person name="Dima B."/>
            <person name="Sanchez-Garcia M."/>
            <person name="Sanchez-Ramirez S."/>
            <person name="Szollosi G.J."/>
            <person name="Szarkandi J.G."/>
            <person name="Papp V."/>
            <person name="Albert L."/>
            <person name="Andreopoulos W."/>
            <person name="Angelini C."/>
            <person name="Antonin V."/>
            <person name="Barry K.W."/>
            <person name="Bougher N.L."/>
            <person name="Buchanan P."/>
            <person name="Buyck B."/>
            <person name="Bense V."/>
            <person name="Catcheside P."/>
            <person name="Chovatia M."/>
            <person name="Cooper J."/>
            <person name="Damon W."/>
            <person name="Desjardin D."/>
            <person name="Finy P."/>
            <person name="Geml J."/>
            <person name="Haridas S."/>
            <person name="Hughes K."/>
            <person name="Justo A."/>
            <person name="Karasinski D."/>
            <person name="Kautmanova I."/>
            <person name="Kiss B."/>
            <person name="Kocsube S."/>
            <person name="Kotiranta H."/>
            <person name="LaButti K.M."/>
            <person name="Lechner B.E."/>
            <person name="Liimatainen K."/>
            <person name="Lipzen A."/>
            <person name="Lukacs Z."/>
            <person name="Mihaltcheva S."/>
            <person name="Morgado L.N."/>
            <person name="Niskanen T."/>
            <person name="Noordeloos M.E."/>
            <person name="Ohm R.A."/>
            <person name="Ortiz-Santana B."/>
            <person name="Ovrebo C."/>
            <person name="Racz N."/>
            <person name="Riley R."/>
            <person name="Savchenko A."/>
            <person name="Shiryaev A."/>
            <person name="Soop K."/>
            <person name="Spirin V."/>
            <person name="Szebenyi C."/>
            <person name="Tomsovsky M."/>
            <person name="Tulloss R.E."/>
            <person name="Uehling J."/>
            <person name="Grigoriev I.V."/>
            <person name="Vagvolgyi C."/>
            <person name="Papp T."/>
            <person name="Martin F.M."/>
            <person name="Miettinen O."/>
            <person name="Hibbett D.S."/>
            <person name="Nagy L.G."/>
        </authorList>
    </citation>
    <scope>NUCLEOTIDE SEQUENCE [LARGE SCALE GENOMIC DNA]</scope>
    <source>
        <strain evidence="1 2">NL-1719</strain>
    </source>
</reference>
<evidence type="ECO:0000313" key="2">
    <source>
        <dbReference type="Proteomes" id="UP000308600"/>
    </source>
</evidence>
<name>A0ACD3AEQ2_9AGAR</name>
<proteinExistence type="predicted"/>
<keyword evidence="2" id="KW-1185">Reference proteome</keyword>
<dbReference type="Proteomes" id="UP000308600">
    <property type="component" value="Unassembled WGS sequence"/>
</dbReference>
<evidence type="ECO:0000313" key="1">
    <source>
        <dbReference type="EMBL" id="TFK63854.1"/>
    </source>
</evidence>
<keyword evidence="1" id="KW-0378">Hydrolase</keyword>
<accession>A0ACD3AEQ2</accession>
<sequence length="1146" mass="125338">MPRVPSTSPATGNPTPPHFIHTTSFSFVDTSGRQLFLRGVNLSGASKAPVGRPSHLSKDFWETAESGGESFVGRPLNVDDGSADVHLARLRGWGFNLLRFPVTWEALEHEGPGIYDDEFIDYIVRVLQKCKKYGFKVFMDPHQDVWSRFSGGSGAPFWTLPACGINHLSLTSTQSALLHNEYPTPSSPSPSSFPGMIWSTNYGRLLSQTLFTLFFAGRDFAPKCIINNTNIQDFLQSHFLSAFGRLAERIRDVGGLQDECVIGWDSMNEPFEGLVGWKDLNKIPNGQGSTLKKGSVPTPAQSLRLGMGIPQTCEVWDFGAFGPTKKGTVTIDPNGSTLWANKEFLGEDDNGFNERWGWTRDPTWEVGRCIWANHGVWDIETGYILRPDYFRYAPAPAPSSSPTSSSPAPPPSSSPPPGTEIEFIHDYWTPHFLSYLSLIRSFHPESILFLQPPVFAPPPSNIPLTALAGRCVYSPHYYDGLTLITKHWNWFNADALGVLRGKYGSPMLAVKIGEKSIRRSVREQLGLLKEDVVILRDAPHAESSSSSSHPATSRIPTPAHKNEYPTVIGEIGIPYDMDSKRSYGYTNNGKFRGDYEKQERAMDCSLNAADGGVGVGYTIWTYVAGDEYEGGDGWEWGDGWNGEDLSLWNVDDQRWAEWRFGVDEVDSASSSGGPTTGTAVTTTSRTGRNVFAVVDQDDLDEDDEDVGDDEDDDLDVDDDEEEKGMSVPLTPTSASKMKMGTGTGTKTKTTGAMVEVREVVPSTSGSTTTLSSSASASRGGGVYASPIALPITSTTMSGTTTRMTSTPRTTASPRTTSTPRTTSSPRTTSNANAKEPLTPIERAGYRPSFSPYEFLTFGARAYRAFVRPRPLKVVGRVIDFQFEIEGESSGGGNGGQATMRGTTRANGKMNATRANGKKVKGPVFWCVVKVGRGDVSSLGGAEGEHSGQGQGTEIFLPLVHFGSEKYLGRQRGGLKSVSSKGSVSTVVGGVGGSSSSKSIIMQEEDELDHDVETREGRGTKTTRIWPVPEDVDDLLDVEVRVSEGRWVVKGQVLEWFYDAPTSTPGSTSRSGFDDDGEGEGEKEVRIEVWRREGTIVRNRVLGGGEEEGKSERKNCHRRCTCGLSFGWSRRRWSCLTWSSYCVMVWN</sequence>
<organism evidence="1 2">
    <name type="scientific">Pluteus cervinus</name>
    <dbReference type="NCBI Taxonomy" id="181527"/>
    <lineage>
        <taxon>Eukaryota</taxon>
        <taxon>Fungi</taxon>
        <taxon>Dikarya</taxon>
        <taxon>Basidiomycota</taxon>
        <taxon>Agaricomycotina</taxon>
        <taxon>Agaricomycetes</taxon>
        <taxon>Agaricomycetidae</taxon>
        <taxon>Agaricales</taxon>
        <taxon>Pluteineae</taxon>
        <taxon>Pluteaceae</taxon>
        <taxon>Pluteus</taxon>
    </lineage>
</organism>